<dbReference type="EMBL" id="AODM01000005">
    <property type="protein sequence ID" value="EUJ64752.1"/>
    <property type="molecule type" value="Genomic_DNA"/>
</dbReference>
<sequence>MMITITKGMPDGPQAIDSNFKELRQNGITKSVFDGAAYFLDTQSFSWSEEDIGPSGKLILIFERYQAGTGALGYFTEPISFDAATLKKIGSGVSYKVRFSDSSTVKVFYPSLTGVHGHGDNGLDANKGYALTHVLVVKGL</sequence>
<dbReference type="Proteomes" id="UP000019241">
    <property type="component" value="Unassembled WGS sequence"/>
</dbReference>
<evidence type="ECO:0000313" key="1">
    <source>
        <dbReference type="EMBL" id="EUJ64752.1"/>
    </source>
</evidence>
<dbReference type="AlphaFoldDB" id="W7DQH8"/>
<dbReference type="RefSeq" id="WP_036061828.1">
    <property type="nucleotide sequence ID" value="NZ_AODM01000005.1"/>
</dbReference>
<name>W7DQH8_9LIST</name>
<organism evidence="1 2">
    <name type="scientific">Listeria fleischmannii FSL S10-1203</name>
    <dbReference type="NCBI Taxonomy" id="1265822"/>
    <lineage>
        <taxon>Bacteria</taxon>
        <taxon>Bacillati</taxon>
        <taxon>Bacillota</taxon>
        <taxon>Bacilli</taxon>
        <taxon>Bacillales</taxon>
        <taxon>Listeriaceae</taxon>
        <taxon>Listeria</taxon>
    </lineage>
</organism>
<protein>
    <submittedName>
        <fullName evidence="1">Uncharacterized protein</fullName>
    </submittedName>
</protein>
<gene>
    <name evidence="1" type="ORF">MCOL2_01030</name>
</gene>
<reference evidence="1 2" key="1">
    <citation type="submission" date="2012-12" db="EMBL/GenBank/DDBJ databases">
        <title>Novel taxa of Listeriaceae from agricultural environments in the United States.</title>
        <authorList>
            <person name="den Bakker H.C."/>
            <person name="Allred A."/>
            <person name="Warchocki S."/>
            <person name="Wright E.M."/>
            <person name="Burrell A."/>
            <person name="Nightingale K.K."/>
            <person name="Kephart D."/>
            <person name="Wiedmann M."/>
        </authorList>
    </citation>
    <scope>NUCLEOTIDE SEQUENCE [LARGE SCALE GENOMIC DNA]</scope>
    <source>
        <strain evidence="1 2">FSL S10-1203</strain>
    </source>
</reference>
<accession>W7DQH8</accession>
<proteinExistence type="predicted"/>
<evidence type="ECO:0000313" key="2">
    <source>
        <dbReference type="Proteomes" id="UP000019241"/>
    </source>
</evidence>
<dbReference type="PATRIC" id="fig|1265822.4.peg.211"/>
<comment type="caution">
    <text evidence="1">The sequence shown here is derived from an EMBL/GenBank/DDBJ whole genome shotgun (WGS) entry which is preliminary data.</text>
</comment>